<evidence type="ECO:0000256" key="5">
    <source>
        <dbReference type="ARBA" id="ARBA00022741"/>
    </source>
</evidence>
<dbReference type="Pfam" id="PF01467">
    <property type="entry name" value="CTP_transf_like"/>
    <property type="match status" value="1"/>
</dbReference>
<feature type="non-terminal residue" evidence="9">
    <location>
        <position position="1"/>
    </location>
</feature>
<evidence type="ECO:0000256" key="7">
    <source>
        <dbReference type="ARBA" id="ARBA00023027"/>
    </source>
</evidence>
<keyword evidence="7" id="KW-0520">NAD</keyword>
<dbReference type="PANTHER" id="PTHR39321:SF3">
    <property type="entry name" value="PHOSPHOPANTETHEINE ADENYLYLTRANSFERASE"/>
    <property type="match status" value="1"/>
</dbReference>
<evidence type="ECO:0000259" key="8">
    <source>
        <dbReference type="Pfam" id="PF01467"/>
    </source>
</evidence>
<evidence type="ECO:0000256" key="1">
    <source>
        <dbReference type="ARBA" id="ARBA00004790"/>
    </source>
</evidence>
<keyword evidence="5" id="KW-0547">Nucleotide-binding</keyword>
<dbReference type="EMBL" id="BARS01052181">
    <property type="protein sequence ID" value="GAG51993.1"/>
    <property type="molecule type" value="Genomic_DNA"/>
</dbReference>
<dbReference type="GO" id="GO:0005524">
    <property type="term" value="F:ATP binding"/>
    <property type="evidence" value="ECO:0007669"/>
    <property type="project" value="UniProtKB-KW"/>
</dbReference>
<evidence type="ECO:0000256" key="2">
    <source>
        <dbReference type="ARBA" id="ARBA00022642"/>
    </source>
</evidence>
<dbReference type="UniPathway" id="UPA00253"/>
<dbReference type="GO" id="GO:0009435">
    <property type="term" value="P:NAD+ biosynthetic process"/>
    <property type="evidence" value="ECO:0007669"/>
    <property type="project" value="UniProtKB-UniPathway"/>
</dbReference>
<dbReference type="InterPro" id="IPR014729">
    <property type="entry name" value="Rossmann-like_a/b/a_fold"/>
</dbReference>
<dbReference type="InterPro" id="IPR004821">
    <property type="entry name" value="Cyt_trans-like"/>
</dbReference>
<keyword evidence="4" id="KW-0548">Nucleotidyltransferase</keyword>
<sequence>PPHKTADHVASAHDRLEMVRLAVEDEPFLEASDVELDRPGPSFTIETLRHFQDQFGPESTVYFIVGQDAFSEITTWRSYQALFATARFIVMTRPGAKEKPLEDFIHAEISKAYQYDPKMNRYGHPEWHTISCLSITHLDISASQIRHCIEQERSIRFLVTEAVRHYIEQKGLYR</sequence>
<dbReference type="PANTHER" id="PTHR39321">
    <property type="entry name" value="NICOTINATE-NUCLEOTIDE ADENYLYLTRANSFERASE-RELATED"/>
    <property type="match status" value="1"/>
</dbReference>
<gene>
    <name evidence="9" type="ORF">S01H1_77619</name>
</gene>
<accession>X0YUL8</accession>
<organism evidence="9">
    <name type="scientific">marine sediment metagenome</name>
    <dbReference type="NCBI Taxonomy" id="412755"/>
    <lineage>
        <taxon>unclassified sequences</taxon>
        <taxon>metagenomes</taxon>
        <taxon>ecological metagenomes</taxon>
    </lineage>
</organism>
<dbReference type="GO" id="GO:0070566">
    <property type="term" value="F:adenylyltransferase activity"/>
    <property type="evidence" value="ECO:0007669"/>
    <property type="project" value="UniProtKB-ARBA"/>
</dbReference>
<keyword evidence="2" id="KW-0662">Pyridine nucleotide biosynthesis</keyword>
<dbReference type="SUPFAM" id="SSF52374">
    <property type="entry name" value="Nucleotidylyl transferase"/>
    <property type="match status" value="1"/>
</dbReference>
<feature type="domain" description="Cytidyltransferase-like" evidence="8">
    <location>
        <begin position="1"/>
        <end position="127"/>
    </location>
</feature>
<evidence type="ECO:0000313" key="9">
    <source>
        <dbReference type="EMBL" id="GAG51993.1"/>
    </source>
</evidence>
<evidence type="ECO:0000256" key="4">
    <source>
        <dbReference type="ARBA" id="ARBA00022695"/>
    </source>
</evidence>
<comment type="caution">
    <text evidence="9">The sequence shown here is derived from an EMBL/GenBank/DDBJ whole genome shotgun (WGS) entry which is preliminary data.</text>
</comment>
<keyword evidence="6" id="KW-0067">ATP-binding</keyword>
<proteinExistence type="predicted"/>
<dbReference type="NCBIfam" id="TIGR00482">
    <property type="entry name" value="nicotinate (nicotinamide) nucleotide adenylyltransferase"/>
    <property type="match status" value="1"/>
</dbReference>
<dbReference type="CDD" id="cd02165">
    <property type="entry name" value="NMNAT"/>
    <property type="match status" value="1"/>
</dbReference>
<evidence type="ECO:0000256" key="3">
    <source>
        <dbReference type="ARBA" id="ARBA00022679"/>
    </source>
</evidence>
<dbReference type="AlphaFoldDB" id="X0YUL8"/>
<evidence type="ECO:0000256" key="6">
    <source>
        <dbReference type="ARBA" id="ARBA00022840"/>
    </source>
</evidence>
<dbReference type="Gene3D" id="3.40.50.620">
    <property type="entry name" value="HUPs"/>
    <property type="match status" value="1"/>
</dbReference>
<name>X0YUL8_9ZZZZ</name>
<reference evidence="9" key="1">
    <citation type="journal article" date="2014" name="Front. Microbiol.">
        <title>High frequency of phylogenetically diverse reductive dehalogenase-homologous genes in deep subseafloor sedimentary metagenomes.</title>
        <authorList>
            <person name="Kawai M."/>
            <person name="Futagami T."/>
            <person name="Toyoda A."/>
            <person name="Takaki Y."/>
            <person name="Nishi S."/>
            <person name="Hori S."/>
            <person name="Arai W."/>
            <person name="Tsubouchi T."/>
            <person name="Morono Y."/>
            <person name="Uchiyama I."/>
            <person name="Ito T."/>
            <person name="Fujiyama A."/>
            <person name="Inagaki F."/>
            <person name="Takami H."/>
        </authorList>
    </citation>
    <scope>NUCLEOTIDE SEQUENCE</scope>
    <source>
        <strain evidence="9">Expedition CK06-06</strain>
    </source>
</reference>
<keyword evidence="3" id="KW-0808">Transferase</keyword>
<protein>
    <recommendedName>
        <fullName evidence="8">Cytidyltransferase-like domain-containing protein</fullName>
    </recommendedName>
</protein>
<dbReference type="InterPro" id="IPR005248">
    <property type="entry name" value="NadD/NMNAT"/>
</dbReference>
<comment type="pathway">
    <text evidence="1">Cofactor biosynthesis; NAD(+) biosynthesis.</text>
</comment>